<evidence type="ECO:0000256" key="1">
    <source>
        <dbReference type="SAM" id="SignalP"/>
    </source>
</evidence>
<evidence type="ECO:0000313" key="3">
    <source>
        <dbReference type="Proteomes" id="UP000199356"/>
    </source>
</evidence>
<feature type="chain" id="PRO_5011733960" description="HdeA/HdeB family protein" evidence="1">
    <location>
        <begin position="24"/>
        <end position="111"/>
    </location>
</feature>
<dbReference type="AlphaFoldDB" id="A0A1I5VSE7"/>
<accession>A0A1I5VSE7</accession>
<name>A0A1I5VSE7_9RHOB</name>
<keyword evidence="1" id="KW-0732">Signal</keyword>
<dbReference type="RefSeq" id="WP_093425380.1">
    <property type="nucleotide sequence ID" value="NZ_FOXA01000035.1"/>
</dbReference>
<dbReference type="Proteomes" id="UP000199356">
    <property type="component" value="Unassembled WGS sequence"/>
</dbReference>
<feature type="signal peptide" evidence="1">
    <location>
        <begin position="1"/>
        <end position="23"/>
    </location>
</feature>
<sequence length="111" mass="12213">MKRTLSMTATVLGIVFIATTVAAQEETTLDACTDVYALSRQVMIYRQDGVPQDSLTAAMETEGAGQGVEVDLIRAIISDAYKVQRFDDHRQRQDSIDEFSNKTMSTCVQGS</sequence>
<protein>
    <recommendedName>
        <fullName evidence="4">HdeA/HdeB family protein</fullName>
    </recommendedName>
</protein>
<proteinExistence type="predicted"/>
<keyword evidence="3" id="KW-1185">Reference proteome</keyword>
<evidence type="ECO:0000313" key="2">
    <source>
        <dbReference type="EMBL" id="SFQ10385.1"/>
    </source>
</evidence>
<dbReference type="EMBL" id="FOXA01000035">
    <property type="protein sequence ID" value="SFQ10385.1"/>
    <property type="molecule type" value="Genomic_DNA"/>
</dbReference>
<organism evidence="2 3">
    <name type="scientific">Tranquillimonas alkanivorans</name>
    <dbReference type="NCBI Taxonomy" id="441119"/>
    <lineage>
        <taxon>Bacteria</taxon>
        <taxon>Pseudomonadati</taxon>
        <taxon>Pseudomonadota</taxon>
        <taxon>Alphaproteobacteria</taxon>
        <taxon>Rhodobacterales</taxon>
        <taxon>Roseobacteraceae</taxon>
        <taxon>Tranquillimonas</taxon>
    </lineage>
</organism>
<gene>
    <name evidence="2" type="ORF">SAMN04488047_13510</name>
</gene>
<evidence type="ECO:0008006" key="4">
    <source>
        <dbReference type="Google" id="ProtNLM"/>
    </source>
</evidence>
<reference evidence="2 3" key="1">
    <citation type="submission" date="2016-10" db="EMBL/GenBank/DDBJ databases">
        <authorList>
            <person name="de Groot N.N."/>
        </authorList>
    </citation>
    <scope>NUCLEOTIDE SEQUENCE [LARGE SCALE GENOMIC DNA]</scope>
    <source>
        <strain evidence="2 3">DSM 19547</strain>
    </source>
</reference>